<evidence type="ECO:0000313" key="2">
    <source>
        <dbReference type="EMBL" id="OBZ68147.1"/>
    </source>
</evidence>
<dbReference type="STRING" id="5627.A0A1C7LVR0"/>
<organism evidence="2 3">
    <name type="scientific">Grifola frondosa</name>
    <name type="common">Maitake</name>
    <name type="synonym">Polyporus frondosus</name>
    <dbReference type="NCBI Taxonomy" id="5627"/>
    <lineage>
        <taxon>Eukaryota</taxon>
        <taxon>Fungi</taxon>
        <taxon>Dikarya</taxon>
        <taxon>Basidiomycota</taxon>
        <taxon>Agaricomycotina</taxon>
        <taxon>Agaricomycetes</taxon>
        <taxon>Polyporales</taxon>
        <taxon>Grifolaceae</taxon>
        <taxon>Grifola</taxon>
    </lineage>
</organism>
<evidence type="ECO:0000313" key="3">
    <source>
        <dbReference type="Proteomes" id="UP000092993"/>
    </source>
</evidence>
<proteinExistence type="predicted"/>
<feature type="region of interest" description="Disordered" evidence="1">
    <location>
        <begin position="1"/>
        <end position="56"/>
    </location>
</feature>
<reference evidence="2 3" key="1">
    <citation type="submission" date="2016-03" db="EMBL/GenBank/DDBJ databases">
        <title>Whole genome sequencing of Grifola frondosa 9006-11.</title>
        <authorList>
            <person name="Min B."/>
            <person name="Park H."/>
            <person name="Kim J.-G."/>
            <person name="Cho H."/>
            <person name="Oh Y.-L."/>
            <person name="Kong W.-S."/>
            <person name="Choi I.-G."/>
        </authorList>
    </citation>
    <scope>NUCLEOTIDE SEQUENCE [LARGE SCALE GENOMIC DNA]</scope>
    <source>
        <strain evidence="2 3">9006-11</strain>
    </source>
</reference>
<accession>A0A1C7LVR0</accession>
<dbReference type="OrthoDB" id="2996338at2759"/>
<feature type="compositionally biased region" description="Low complexity" evidence="1">
    <location>
        <begin position="10"/>
        <end position="24"/>
    </location>
</feature>
<protein>
    <submittedName>
        <fullName evidence="2">Uncharacterized protein</fullName>
    </submittedName>
</protein>
<gene>
    <name evidence="2" type="ORF">A0H81_11881</name>
</gene>
<sequence>MAAITASAGSKPPSRRPSLNRLPSVTSLETPAKPFARERNGSPAEGSFSQNASVTLPGLRDVLKIPTLTSEHKLGMSDLLPPSPSPFPPSSRPSISSSAWSSISSDAGASGVRTLPHSNSAASSSTTSLNSLSSQFNQSLTDLRPTGADSASSLSQLHASDALVGPAIRPLDIGPLMFSHDATHAELARTVDELSQWLSVVEAGLTQMLDKTNQDTIEEEQEQEEMVAYDDINGEPVTNSRTDTPNSFLALAAGE</sequence>
<dbReference type="Proteomes" id="UP000092993">
    <property type="component" value="Unassembled WGS sequence"/>
</dbReference>
<keyword evidence="3" id="KW-1185">Reference proteome</keyword>
<dbReference type="EMBL" id="LUGG01000022">
    <property type="protein sequence ID" value="OBZ68147.1"/>
    <property type="molecule type" value="Genomic_DNA"/>
</dbReference>
<feature type="compositionally biased region" description="Low complexity" evidence="1">
    <location>
        <begin position="118"/>
        <end position="129"/>
    </location>
</feature>
<feature type="compositionally biased region" description="Pro residues" evidence="1">
    <location>
        <begin position="81"/>
        <end position="91"/>
    </location>
</feature>
<dbReference type="AlphaFoldDB" id="A0A1C7LVR0"/>
<comment type="caution">
    <text evidence="2">The sequence shown here is derived from an EMBL/GenBank/DDBJ whole genome shotgun (WGS) entry which is preliminary data.</text>
</comment>
<evidence type="ECO:0000256" key="1">
    <source>
        <dbReference type="SAM" id="MobiDB-lite"/>
    </source>
</evidence>
<name>A0A1C7LVR0_GRIFR</name>
<feature type="compositionally biased region" description="Low complexity" evidence="1">
    <location>
        <begin position="92"/>
        <end position="105"/>
    </location>
</feature>
<feature type="region of interest" description="Disordered" evidence="1">
    <location>
        <begin position="74"/>
        <end position="129"/>
    </location>
</feature>